<keyword evidence="1" id="KW-0805">Transcription regulation</keyword>
<dbReference type="InterPro" id="IPR001387">
    <property type="entry name" value="Cro/C1-type_HTH"/>
</dbReference>
<dbReference type="PROSITE" id="PS00356">
    <property type="entry name" value="HTH_LACI_1"/>
    <property type="match status" value="1"/>
</dbReference>
<reference evidence="6 7" key="1">
    <citation type="submission" date="2019-01" db="EMBL/GenBank/DDBJ databases">
        <title>PMF-metabolizing Aryl O-demethylase.</title>
        <authorList>
            <person name="Kim M."/>
        </authorList>
    </citation>
    <scope>NUCLEOTIDE SEQUENCE [LARGE SCALE GENOMIC DNA]</scope>
    <source>
        <strain evidence="6 7">PMF1</strain>
    </source>
</reference>
<dbReference type="PROSITE" id="PS50932">
    <property type="entry name" value="HTH_LACI_2"/>
    <property type="match status" value="1"/>
</dbReference>
<dbReference type="PANTHER" id="PTHR30146">
    <property type="entry name" value="LACI-RELATED TRANSCRIPTIONAL REPRESSOR"/>
    <property type="match status" value="1"/>
</dbReference>
<dbReference type="KEGG" id="bpro:PMF13cell1_05324"/>
<protein>
    <submittedName>
        <fullName evidence="6">Catabolite control protein A</fullName>
    </submittedName>
</protein>
<dbReference type="GO" id="GO:0003700">
    <property type="term" value="F:DNA-binding transcription factor activity"/>
    <property type="evidence" value="ECO:0007669"/>
    <property type="project" value="TreeGrafter"/>
</dbReference>
<dbReference type="CDD" id="cd06267">
    <property type="entry name" value="PBP1_LacI_sugar_binding-like"/>
    <property type="match status" value="1"/>
</dbReference>
<feature type="domain" description="HTH cro/C1-type" evidence="5">
    <location>
        <begin position="3"/>
        <end position="42"/>
    </location>
</feature>
<dbReference type="InterPro" id="IPR000843">
    <property type="entry name" value="HTH_LacI"/>
</dbReference>
<keyword evidence="2" id="KW-0238">DNA-binding</keyword>
<evidence type="ECO:0000256" key="1">
    <source>
        <dbReference type="ARBA" id="ARBA00023015"/>
    </source>
</evidence>
<evidence type="ECO:0000259" key="5">
    <source>
        <dbReference type="PROSITE" id="PS50943"/>
    </source>
</evidence>
<dbReference type="Gene3D" id="3.40.50.2300">
    <property type="match status" value="2"/>
</dbReference>
<name>A0A4P6M7F6_9FIRM</name>
<evidence type="ECO:0000313" key="7">
    <source>
        <dbReference type="Proteomes" id="UP000289794"/>
    </source>
</evidence>
<dbReference type="PROSITE" id="PS50943">
    <property type="entry name" value="HTH_CROC1"/>
    <property type="match status" value="1"/>
</dbReference>
<feature type="domain" description="HTH lacI-type" evidence="4">
    <location>
        <begin position="5"/>
        <end position="59"/>
    </location>
</feature>
<sequence>MGNGITIKDVAKASGVSLATVSRVINGTDMVSKATKEKVMEAVRNLGYNPNNAARALVSQKTNAIGIVVHNLHDPFFYDLIKGFEAGAQQTRYNVIFCSVLGSDIKSKEKYLKYLTNGVVDGVILYGSYLTDESVIRYLKDRDSMKYVMIENDIPDFQCNKLLIDNTGGAQSAIKYLTDKGHRSIAHICGNPNKKVTIDRLNGYLNGMRLAGLEIQDGYIGHTSTDYKSGYERMREMMELQDRPSAVFCSDDAIASYAVRAALDLGMRVPEDVSVIGFDNQTILPDCYRGPQITSVEQPLYQIGYDSVALLSGQLEDRNAAMNIRKTYETRIVEKETVGFRLLGDS</sequence>
<dbReference type="SMART" id="SM00354">
    <property type="entry name" value="HTH_LACI"/>
    <property type="match status" value="1"/>
</dbReference>
<organism evidence="6 7">
    <name type="scientific">Blautia producta</name>
    <dbReference type="NCBI Taxonomy" id="33035"/>
    <lineage>
        <taxon>Bacteria</taxon>
        <taxon>Bacillati</taxon>
        <taxon>Bacillota</taxon>
        <taxon>Clostridia</taxon>
        <taxon>Lachnospirales</taxon>
        <taxon>Lachnospiraceae</taxon>
        <taxon>Blautia</taxon>
    </lineage>
</organism>
<dbReference type="Pfam" id="PF13377">
    <property type="entry name" value="Peripla_BP_3"/>
    <property type="match status" value="1"/>
</dbReference>
<evidence type="ECO:0000259" key="4">
    <source>
        <dbReference type="PROSITE" id="PS50932"/>
    </source>
</evidence>
<dbReference type="Pfam" id="PF00356">
    <property type="entry name" value="LacI"/>
    <property type="match status" value="1"/>
</dbReference>
<dbReference type="CDD" id="cd01392">
    <property type="entry name" value="HTH_LacI"/>
    <property type="match status" value="1"/>
</dbReference>
<dbReference type="InterPro" id="IPR010982">
    <property type="entry name" value="Lambda_DNA-bd_dom_sf"/>
</dbReference>
<dbReference type="SUPFAM" id="SSF47413">
    <property type="entry name" value="lambda repressor-like DNA-binding domains"/>
    <property type="match status" value="1"/>
</dbReference>
<dbReference type="InterPro" id="IPR028082">
    <property type="entry name" value="Peripla_BP_I"/>
</dbReference>
<dbReference type="SUPFAM" id="SSF53822">
    <property type="entry name" value="Periplasmic binding protein-like I"/>
    <property type="match status" value="1"/>
</dbReference>
<dbReference type="AlphaFoldDB" id="A0A4P6M7F6"/>
<keyword evidence="3" id="KW-0804">Transcription</keyword>
<evidence type="ECO:0000313" key="6">
    <source>
        <dbReference type="EMBL" id="QBE99730.1"/>
    </source>
</evidence>
<evidence type="ECO:0000256" key="2">
    <source>
        <dbReference type="ARBA" id="ARBA00023125"/>
    </source>
</evidence>
<dbReference type="RefSeq" id="WP_130182710.1">
    <property type="nucleotide sequence ID" value="NZ_CP035945.1"/>
</dbReference>
<dbReference type="PANTHER" id="PTHR30146:SF109">
    <property type="entry name" value="HTH-TYPE TRANSCRIPTIONAL REGULATOR GALS"/>
    <property type="match status" value="1"/>
</dbReference>
<gene>
    <name evidence="6" type="primary">ccpA_8</name>
    <name evidence="6" type="ORF">PMF13cell1_05324</name>
</gene>
<proteinExistence type="predicted"/>
<dbReference type="PRINTS" id="PR00036">
    <property type="entry name" value="HTHLACI"/>
</dbReference>
<dbReference type="Proteomes" id="UP000289794">
    <property type="component" value="Chromosome"/>
</dbReference>
<dbReference type="InterPro" id="IPR046335">
    <property type="entry name" value="LacI/GalR-like_sensor"/>
</dbReference>
<accession>A0A4P6M7F6</accession>
<dbReference type="GO" id="GO:0000976">
    <property type="term" value="F:transcription cis-regulatory region binding"/>
    <property type="evidence" value="ECO:0007669"/>
    <property type="project" value="TreeGrafter"/>
</dbReference>
<dbReference type="Gene3D" id="1.10.260.40">
    <property type="entry name" value="lambda repressor-like DNA-binding domains"/>
    <property type="match status" value="1"/>
</dbReference>
<dbReference type="EMBL" id="CP035945">
    <property type="protein sequence ID" value="QBE99730.1"/>
    <property type="molecule type" value="Genomic_DNA"/>
</dbReference>
<evidence type="ECO:0000256" key="3">
    <source>
        <dbReference type="ARBA" id="ARBA00023163"/>
    </source>
</evidence>